<keyword evidence="3 6" id="KW-0645">Protease</keyword>
<evidence type="ECO:0000256" key="4">
    <source>
        <dbReference type="ARBA" id="ARBA00022801"/>
    </source>
</evidence>
<dbReference type="PROSITE" id="PS00131">
    <property type="entry name" value="CARBOXYPEPT_SER_SER"/>
    <property type="match status" value="1"/>
</dbReference>
<evidence type="ECO:0000256" key="2">
    <source>
        <dbReference type="ARBA" id="ARBA00022645"/>
    </source>
</evidence>
<reference evidence="7 8" key="1">
    <citation type="journal article" date="2018" name="Evol. Lett.">
        <title>Horizontal gene cluster transfer increased hallucinogenic mushroom diversity.</title>
        <authorList>
            <person name="Reynolds H.T."/>
            <person name="Vijayakumar V."/>
            <person name="Gluck-Thaler E."/>
            <person name="Korotkin H.B."/>
            <person name="Matheny P.B."/>
            <person name="Slot J.C."/>
        </authorList>
    </citation>
    <scope>NUCLEOTIDE SEQUENCE [LARGE SCALE GENOMIC DNA]</scope>
    <source>
        <strain evidence="7 8">2629</strain>
    </source>
</reference>
<proteinExistence type="inferred from homology"/>
<evidence type="ECO:0000313" key="8">
    <source>
        <dbReference type="Proteomes" id="UP000284842"/>
    </source>
</evidence>
<evidence type="ECO:0000256" key="1">
    <source>
        <dbReference type="ARBA" id="ARBA00009431"/>
    </source>
</evidence>
<comment type="caution">
    <text evidence="7">The sequence shown here is derived from an EMBL/GenBank/DDBJ whole genome shotgun (WGS) entry which is preliminary data.</text>
</comment>
<name>A0A409VZY8_9AGAR</name>
<evidence type="ECO:0000256" key="5">
    <source>
        <dbReference type="ARBA" id="ARBA00023180"/>
    </source>
</evidence>
<dbReference type="EMBL" id="NHTK01005898">
    <property type="protein sequence ID" value="PPQ71827.1"/>
    <property type="molecule type" value="Genomic_DNA"/>
</dbReference>
<dbReference type="InterPro" id="IPR029058">
    <property type="entry name" value="AB_hydrolase_fold"/>
</dbReference>
<dbReference type="EC" id="3.4.16.-" evidence="6"/>
<dbReference type="SUPFAM" id="SSF53474">
    <property type="entry name" value="alpha/beta-Hydrolases"/>
    <property type="match status" value="2"/>
</dbReference>
<dbReference type="PANTHER" id="PTHR11802">
    <property type="entry name" value="SERINE PROTEASE FAMILY S10 SERINE CARBOXYPEPTIDASE"/>
    <property type="match status" value="1"/>
</dbReference>
<keyword evidence="8" id="KW-1185">Reference proteome</keyword>
<dbReference type="STRING" id="181874.A0A409VZY8"/>
<comment type="similarity">
    <text evidence="1 6">Belongs to the peptidase S10 family.</text>
</comment>
<dbReference type="PANTHER" id="PTHR11802:SF64">
    <property type="entry name" value="CARBOXYPEPTIDASE"/>
    <property type="match status" value="1"/>
</dbReference>
<protein>
    <recommendedName>
        <fullName evidence="6">Carboxypeptidase</fullName>
        <ecNumber evidence="6">3.4.16.-</ecNumber>
    </recommendedName>
</protein>
<dbReference type="OrthoDB" id="443318at2759"/>
<dbReference type="InterPro" id="IPR001563">
    <property type="entry name" value="Peptidase_S10"/>
</dbReference>
<keyword evidence="5" id="KW-0325">Glycoprotein</keyword>
<sequence length="936" mass="101635">MRFTLLNVYWLLPLSGVLAGEIPVVDGVLGGVPKPSTVKNTFKDAPFRTSPQAPGKLRIKENTGICETTPGVYQAAGYGDIGEKKSIWFWFFAARNSPENAPVALWFNGGPGTSSMLGLFQEHGPCRISNDTTTVSHNPYSWNNNVNMLYIDQPAGVGFSHGDLNVGTSQDAAADVWKFLQIFFQDSRFSKYQPRNLAIWTSSYGGHYGPIFADYILKQNAAIAAKTLTGLSLNLKTLGIGNGIIDPVVQYRYYLAYAAYNPYKISGLVPSGVTAEANRQYNSCLDRMTACNDNGSNATCSDAQQFCNANIVTPLFGDYDPYYIASQLPNQYPPNIGGYLSSIRAAAGAEANWQENNLDIYARFAETGDWMRNARPALESVINAGIRTILYSGDADFSANYFGTHYLMDALQTQYTATWKQQSFVTYTVGGQISGEYKSTGKLSYLRLAGPGLQVAAYKAGNTAYGQAAAQMFTQIMRVLAGQIPVVDGVIGGVPKSSRTKSTFRNAPFKSEAAAASPLRIKENTGICETTPGVYQASGYGDISDSKSIWFWFFAARNNPDTAPVALWFNGGPGSSSMIGLFQEHGPCRINNDTTTVSLNPYSWNNDVNMLYIDQPAGVGFSHGDLDVGTSQDAAADVWTFLQIFFQDSRFAKYQSRNLALWTESYGGHYGPIFAAYFLKQNAAIAAKTVTGVTLNLKVLGIGNGITDPLVQYPGYMTYAASNPYHALVSSSAISQANTFWSTSGGCKAQINACNNGGSNVVCAGAQTYCNGNILSPLSGVYDVYYVPTKNPDPYPPDLTKYLSSIRAAAGAEAVWQETNFDIYANFAAFGDWMRNARPDLETVIKAGVRTVLFNGDAVDALNTQFTATYKQQTFQPYTVAGQTAGQYKNAGTFSYVRFFGAGHEVPAYKYGKLAYGQAAAQMFTQIMRNQSLSST</sequence>
<gene>
    <name evidence="7" type="ORF">CVT24_006952</name>
</gene>
<feature type="signal peptide" evidence="6">
    <location>
        <begin position="1"/>
        <end position="19"/>
    </location>
</feature>
<dbReference type="GO" id="GO:0006508">
    <property type="term" value="P:proteolysis"/>
    <property type="evidence" value="ECO:0007669"/>
    <property type="project" value="UniProtKB-KW"/>
</dbReference>
<dbReference type="Gene3D" id="1.10.287.410">
    <property type="match status" value="2"/>
</dbReference>
<dbReference type="PRINTS" id="PR00724">
    <property type="entry name" value="CRBOXYPTASEC"/>
</dbReference>
<evidence type="ECO:0000256" key="3">
    <source>
        <dbReference type="ARBA" id="ARBA00022670"/>
    </source>
</evidence>
<dbReference type="AlphaFoldDB" id="A0A409VZY8"/>
<dbReference type="GO" id="GO:0004185">
    <property type="term" value="F:serine-type carboxypeptidase activity"/>
    <property type="evidence" value="ECO:0007669"/>
    <property type="project" value="UniProtKB-UniRule"/>
</dbReference>
<dbReference type="Gene3D" id="3.40.50.1820">
    <property type="entry name" value="alpha/beta hydrolase"/>
    <property type="match status" value="2"/>
</dbReference>
<evidence type="ECO:0000256" key="6">
    <source>
        <dbReference type="RuleBase" id="RU361156"/>
    </source>
</evidence>
<accession>A0A409VZY8</accession>
<keyword evidence="6" id="KW-0732">Signal</keyword>
<evidence type="ECO:0000313" key="7">
    <source>
        <dbReference type="EMBL" id="PPQ71827.1"/>
    </source>
</evidence>
<dbReference type="InterPro" id="IPR018202">
    <property type="entry name" value="Ser_caboxypep_ser_AS"/>
</dbReference>
<dbReference type="GO" id="GO:0000324">
    <property type="term" value="C:fungal-type vacuole"/>
    <property type="evidence" value="ECO:0007669"/>
    <property type="project" value="TreeGrafter"/>
</dbReference>
<feature type="chain" id="PRO_5018817393" description="Carboxypeptidase" evidence="6">
    <location>
        <begin position="20"/>
        <end position="936"/>
    </location>
</feature>
<dbReference type="Proteomes" id="UP000284842">
    <property type="component" value="Unassembled WGS sequence"/>
</dbReference>
<dbReference type="Pfam" id="PF00450">
    <property type="entry name" value="Peptidase_S10"/>
    <property type="match status" value="2"/>
</dbReference>
<organism evidence="7 8">
    <name type="scientific">Panaeolus cyanescens</name>
    <dbReference type="NCBI Taxonomy" id="181874"/>
    <lineage>
        <taxon>Eukaryota</taxon>
        <taxon>Fungi</taxon>
        <taxon>Dikarya</taxon>
        <taxon>Basidiomycota</taxon>
        <taxon>Agaricomycotina</taxon>
        <taxon>Agaricomycetes</taxon>
        <taxon>Agaricomycetidae</taxon>
        <taxon>Agaricales</taxon>
        <taxon>Agaricineae</taxon>
        <taxon>Galeropsidaceae</taxon>
        <taxon>Panaeolus</taxon>
    </lineage>
</organism>
<dbReference type="InParanoid" id="A0A409VZY8"/>
<keyword evidence="2 6" id="KW-0121">Carboxypeptidase</keyword>
<keyword evidence="4 6" id="KW-0378">Hydrolase</keyword>